<reference evidence="3 4" key="1">
    <citation type="submission" date="2024-08" db="EMBL/GenBank/DDBJ databases">
        <title>Two novel Cytobacillus novel species.</title>
        <authorList>
            <person name="Liu G."/>
        </authorList>
    </citation>
    <scope>NUCLEOTIDE SEQUENCE [LARGE SCALE GENOMIC DNA]</scope>
    <source>
        <strain evidence="3 4">FJAT-54145</strain>
    </source>
</reference>
<organism evidence="3 4">
    <name type="scientific">Cytobacillus spartinae</name>
    <dbReference type="NCBI Taxonomy" id="3299023"/>
    <lineage>
        <taxon>Bacteria</taxon>
        <taxon>Bacillati</taxon>
        <taxon>Bacillota</taxon>
        <taxon>Bacilli</taxon>
        <taxon>Bacillales</taxon>
        <taxon>Bacillaceae</taxon>
        <taxon>Cytobacillus</taxon>
    </lineage>
</organism>
<evidence type="ECO:0000313" key="3">
    <source>
        <dbReference type="EMBL" id="MFE8699911.1"/>
    </source>
</evidence>
<feature type="transmembrane region" description="Helical" evidence="1">
    <location>
        <begin position="6"/>
        <end position="27"/>
    </location>
</feature>
<keyword evidence="1" id="KW-0472">Membrane</keyword>
<keyword evidence="1" id="KW-1133">Transmembrane helix</keyword>
<dbReference type="Gene3D" id="3.40.630.30">
    <property type="match status" value="1"/>
</dbReference>
<gene>
    <name evidence="3" type="ORF">ACFYKX_04660</name>
</gene>
<evidence type="ECO:0000313" key="4">
    <source>
        <dbReference type="Proteomes" id="UP001601059"/>
    </source>
</evidence>
<dbReference type="PROSITE" id="PS51186">
    <property type="entry name" value="GNAT"/>
    <property type="match status" value="1"/>
</dbReference>
<feature type="transmembrane region" description="Helical" evidence="1">
    <location>
        <begin position="39"/>
        <end position="68"/>
    </location>
</feature>
<feature type="domain" description="N-acetyltransferase" evidence="2">
    <location>
        <begin position="68"/>
        <end position="212"/>
    </location>
</feature>
<dbReference type="SUPFAM" id="SSF55729">
    <property type="entry name" value="Acyl-CoA N-acyltransferases (Nat)"/>
    <property type="match status" value="1"/>
</dbReference>
<accession>A0ABW6K6V9</accession>
<proteinExistence type="predicted"/>
<keyword evidence="4" id="KW-1185">Reference proteome</keyword>
<name>A0ABW6K6V9_9BACI</name>
<keyword evidence="1" id="KW-0812">Transmembrane</keyword>
<evidence type="ECO:0000259" key="2">
    <source>
        <dbReference type="PROSITE" id="PS51186"/>
    </source>
</evidence>
<dbReference type="Proteomes" id="UP001601059">
    <property type="component" value="Unassembled WGS sequence"/>
</dbReference>
<comment type="caution">
    <text evidence="3">The sequence shown here is derived from an EMBL/GenBank/DDBJ whole genome shotgun (WGS) entry which is preliminary data.</text>
</comment>
<dbReference type="EMBL" id="JBIACK010000001">
    <property type="protein sequence ID" value="MFE8699911.1"/>
    <property type="molecule type" value="Genomic_DNA"/>
</dbReference>
<sequence>MNSNWLEWLGYLASLIVLISLLMSSIIKLRWINLLGSSLFSLYGFLIGALPVGLMNLGIAIINIYYLVKIYNASAKKDYFKILTIEKNSEYFNHFINFYKEGLNKFADPSRLKAKTYDVSFYILRNMVPAGVFLGSKLDENTLEVELDFVIPEYRDFKIGHFVYEDSREQFLDKGYNRLISKSSNEEHIVYLRKMGFEEKVENGSKYFEKLI</sequence>
<dbReference type="InterPro" id="IPR016181">
    <property type="entry name" value="Acyl_CoA_acyltransferase"/>
</dbReference>
<evidence type="ECO:0000256" key="1">
    <source>
        <dbReference type="SAM" id="Phobius"/>
    </source>
</evidence>
<protein>
    <recommendedName>
        <fullName evidence="2">N-acetyltransferase domain-containing protein</fullName>
    </recommendedName>
</protein>
<dbReference type="RefSeq" id="WP_389358511.1">
    <property type="nucleotide sequence ID" value="NZ_JBIACK010000001.1"/>
</dbReference>
<dbReference type="InterPro" id="IPR000182">
    <property type="entry name" value="GNAT_dom"/>
</dbReference>